<feature type="domain" description="vWA-MoxR associated protein C-terminal" evidence="3">
    <location>
        <begin position="276"/>
        <end position="505"/>
    </location>
</feature>
<accession>A0ABP6Z192</accession>
<dbReference type="Pfam" id="PF20028">
    <property type="entry name" value="VMAP-C"/>
    <property type="match status" value="1"/>
</dbReference>
<dbReference type="InterPro" id="IPR045555">
    <property type="entry name" value="VMAP-M0"/>
</dbReference>
<name>A0ABP6Z192_9ACTN</name>
<evidence type="ECO:0000259" key="2">
    <source>
        <dbReference type="Pfam" id="PF19956"/>
    </source>
</evidence>
<protein>
    <submittedName>
        <fullName evidence="4">Uncharacterized protein</fullName>
    </submittedName>
</protein>
<sequence length="525" mass="57961">MTAPASQEVSGPSSWAPPAKILIDALEKLSAFDDMDAVHHCVQSVEGQLGLRLDLRQNSRLRTYLISLVSAVLGHEDGLHALGSAVDLVEGDTVHAQRVRTVIAVIEVPLFPETDWAELMGHLNGLSVPDLPQLYEEVMAYRAEPAPPAHCTEPWLAVLHAATFNSRPHQPPPCVQLVARLAERVPDPHRTALARWAEQHGMAVVAATKRDEVSHNSGPPVPAGLAALPLPAAGSTAETYQPSVAGTVPTVWQPQACLLIQVRALPDPDHEHERLLSYWYRLRPPPSRVVRGPDRRIHLHQLPEHTRNLVYEAESEWAYFSRHELTLEFLLPRELLELPVERWTKRAMGAALGRLGEEHPVLLRSLDRLQRRDTHGKWAVRWRALVGGEAGRAHWFPEDGNARLLSDPVPAVVVLSAPPRGHAEQEQGFDELGECLRVGVPIVVWDRRDGRDEAFRRELADLLAQNAGSSLPAVVKSLRIQAKDQHSESSSARIGRHLALLWDDPYRLPEGPAGMGSPSAVRGEG</sequence>
<dbReference type="InterPro" id="IPR045450">
    <property type="entry name" value="VMAP_C"/>
</dbReference>
<evidence type="ECO:0000259" key="3">
    <source>
        <dbReference type="Pfam" id="PF20028"/>
    </source>
</evidence>
<gene>
    <name evidence="4" type="ORF">GCM10022295_88280</name>
</gene>
<dbReference type="Pfam" id="PF19916">
    <property type="entry name" value="VMAP-M0"/>
    <property type="match status" value="1"/>
</dbReference>
<dbReference type="RefSeq" id="WP_346186557.1">
    <property type="nucleotide sequence ID" value="NZ_BAABCE010000030.1"/>
</dbReference>
<dbReference type="InterPro" id="IPR045431">
    <property type="entry name" value="EAD2"/>
</dbReference>
<feature type="domain" description="Effector-associated" evidence="2">
    <location>
        <begin position="24"/>
        <end position="103"/>
    </location>
</feature>
<organism evidence="4 5">
    <name type="scientific">Streptomyces osmaniensis</name>
    <dbReference type="NCBI Taxonomy" id="593134"/>
    <lineage>
        <taxon>Bacteria</taxon>
        <taxon>Bacillati</taxon>
        <taxon>Actinomycetota</taxon>
        <taxon>Actinomycetes</taxon>
        <taxon>Kitasatosporales</taxon>
        <taxon>Streptomycetaceae</taxon>
        <taxon>Streptomyces</taxon>
    </lineage>
</organism>
<proteinExistence type="predicted"/>
<dbReference type="Proteomes" id="UP001500707">
    <property type="component" value="Unassembled WGS sequence"/>
</dbReference>
<evidence type="ECO:0000313" key="5">
    <source>
        <dbReference type="Proteomes" id="UP001500707"/>
    </source>
</evidence>
<feature type="domain" description="vWA-MoxR associated protein middle region 0" evidence="1">
    <location>
        <begin position="111"/>
        <end position="200"/>
    </location>
</feature>
<dbReference type="Pfam" id="PF19956">
    <property type="entry name" value="EAD2"/>
    <property type="match status" value="1"/>
</dbReference>
<comment type="caution">
    <text evidence="4">The sequence shown here is derived from an EMBL/GenBank/DDBJ whole genome shotgun (WGS) entry which is preliminary data.</text>
</comment>
<reference evidence="5" key="1">
    <citation type="journal article" date="2019" name="Int. J. Syst. Evol. Microbiol.">
        <title>The Global Catalogue of Microorganisms (GCM) 10K type strain sequencing project: providing services to taxonomists for standard genome sequencing and annotation.</title>
        <authorList>
            <consortium name="The Broad Institute Genomics Platform"/>
            <consortium name="The Broad Institute Genome Sequencing Center for Infectious Disease"/>
            <person name="Wu L."/>
            <person name="Ma J."/>
        </authorList>
    </citation>
    <scope>NUCLEOTIDE SEQUENCE [LARGE SCALE GENOMIC DNA]</scope>
    <source>
        <strain evidence="5">JCM 17656</strain>
    </source>
</reference>
<evidence type="ECO:0000313" key="4">
    <source>
        <dbReference type="EMBL" id="GAA3593032.1"/>
    </source>
</evidence>
<keyword evidence="5" id="KW-1185">Reference proteome</keyword>
<evidence type="ECO:0000259" key="1">
    <source>
        <dbReference type="Pfam" id="PF19916"/>
    </source>
</evidence>
<dbReference type="EMBL" id="BAABCE010000030">
    <property type="protein sequence ID" value="GAA3593032.1"/>
    <property type="molecule type" value="Genomic_DNA"/>
</dbReference>